<reference evidence="1" key="1">
    <citation type="submission" date="2022-04" db="EMBL/GenBank/DDBJ databases">
        <title>Mucilaginibacter sp. RS28 isolated from freshwater.</title>
        <authorList>
            <person name="Ko S.-R."/>
        </authorList>
    </citation>
    <scope>NUCLEOTIDE SEQUENCE</scope>
    <source>
        <strain evidence="1">RS28</strain>
    </source>
</reference>
<sequence>MAKMEFSNKMVVFPPEVLTQHIGGGLVLMNMNTEYFYELDETGKRFWELLSEFGKIDVAITKLTMEYEVTEDVVNEDMAALLHKLVEYKLIEIRHE</sequence>
<dbReference type="Pfam" id="PF05402">
    <property type="entry name" value="PqqD"/>
    <property type="match status" value="1"/>
</dbReference>
<comment type="caution">
    <text evidence="1">The sequence shown here is derived from an EMBL/GenBank/DDBJ whole genome shotgun (WGS) entry which is preliminary data.</text>
</comment>
<proteinExistence type="predicted"/>
<protein>
    <submittedName>
        <fullName evidence="1">PqqD family protein</fullName>
    </submittedName>
</protein>
<evidence type="ECO:0000313" key="1">
    <source>
        <dbReference type="EMBL" id="MCJ8209205.1"/>
    </source>
</evidence>
<organism evidence="1 2">
    <name type="scientific">Mucilaginibacter straminoryzae</name>
    <dbReference type="NCBI Taxonomy" id="2932774"/>
    <lineage>
        <taxon>Bacteria</taxon>
        <taxon>Pseudomonadati</taxon>
        <taxon>Bacteroidota</taxon>
        <taxon>Sphingobacteriia</taxon>
        <taxon>Sphingobacteriales</taxon>
        <taxon>Sphingobacteriaceae</taxon>
        <taxon>Mucilaginibacter</taxon>
    </lineage>
</organism>
<dbReference type="RefSeq" id="WP_245129034.1">
    <property type="nucleotide sequence ID" value="NZ_JALJEJ010000002.1"/>
</dbReference>
<dbReference type="InterPro" id="IPR008792">
    <property type="entry name" value="PQQD"/>
</dbReference>
<accession>A0A9X2B901</accession>
<dbReference type="InterPro" id="IPR041881">
    <property type="entry name" value="PqqD_sf"/>
</dbReference>
<dbReference type="AlphaFoldDB" id="A0A9X2B901"/>
<dbReference type="EMBL" id="JALJEJ010000002">
    <property type="protein sequence ID" value="MCJ8209205.1"/>
    <property type="molecule type" value="Genomic_DNA"/>
</dbReference>
<gene>
    <name evidence="1" type="ORF">MUY27_05765</name>
</gene>
<name>A0A9X2B901_9SPHI</name>
<dbReference type="Gene3D" id="1.10.10.1150">
    <property type="entry name" value="Coenzyme PQQ synthesis protein D (PqqD)"/>
    <property type="match status" value="1"/>
</dbReference>
<dbReference type="Proteomes" id="UP001139450">
    <property type="component" value="Unassembled WGS sequence"/>
</dbReference>
<keyword evidence="2" id="KW-1185">Reference proteome</keyword>
<evidence type="ECO:0000313" key="2">
    <source>
        <dbReference type="Proteomes" id="UP001139450"/>
    </source>
</evidence>